<dbReference type="AlphaFoldDB" id="A0A427APF9"/>
<accession>A0A427APF9</accession>
<feature type="compositionally biased region" description="Basic and acidic residues" evidence="1">
    <location>
        <begin position="230"/>
        <end position="249"/>
    </location>
</feature>
<feature type="region of interest" description="Disordered" evidence="1">
    <location>
        <begin position="212"/>
        <end position="249"/>
    </location>
</feature>
<evidence type="ECO:0000313" key="2">
    <source>
        <dbReference type="EMBL" id="RRT78111.1"/>
    </source>
</evidence>
<name>A0A427APF9_ENSVE</name>
<proteinExistence type="predicted"/>
<organism evidence="2 3">
    <name type="scientific">Ensete ventricosum</name>
    <name type="common">Abyssinian banana</name>
    <name type="synonym">Musa ensete</name>
    <dbReference type="NCBI Taxonomy" id="4639"/>
    <lineage>
        <taxon>Eukaryota</taxon>
        <taxon>Viridiplantae</taxon>
        <taxon>Streptophyta</taxon>
        <taxon>Embryophyta</taxon>
        <taxon>Tracheophyta</taxon>
        <taxon>Spermatophyta</taxon>
        <taxon>Magnoliopsida</taxon>
        <taxon>Liliopsida</taxon>
        <taxon>Zingiberales</taxon>
        <taxon>Musaceae</taxon>
        <taxon>Ensete</taxon>
    </lineage>
</organism>
<evidence type="ECO:0000256" key="1">
    <source>
        <dbReference type="SAM" id="MobiDB-lite"/>
    </source>
</evidence>
<dbReference type="EMBL" id="AMZH03001759">
    <property type="protein sequence ID" value="RRT78111.1"/>
    <property type="molecule type" value="Genomic_DNA"/>
</dbReference>
<evidence type="ECO:0000313" key="3">
    <source>
        <dbReference type="Proteomes" id="UP000287651"/>
    </source>
</evidence>
<dbReference type="Proteomes" id="UP000287651">
    <property type="component" value="Unassembled WGS sequence"/>
</dbReference>
<gene>
    <name evidence="2" type="ORF">B296_00027090</name>
</gene>
<protein>
    <submittedName>
        <fullName evidence="2">Uncharacterized protein</fullName>
    </submittedName>
</protein>
<feature type="region of interest" description="Disordered" evidence="1">
    <location>
        <begin position="1"/>
        <end position="46"/>
    </location>
</feature>
<comment type="caution">
    <text evidence="2">The sequence shown here is derived from an EMBL/GenBank/DDBJ whole genome shotgun (WGS) entry which is preliminary data.</text>
</comment>
<reference evidence="2 3" key="1">
    <citation type="journal article" date="2014" name="Agronomy (Basel)">
        <title>A Draft Genome Sequence for Ensete ventricosum, the Drought-Tolerant Tree Against Hunger.</title>
        <authorList>
            <person name="Harrison J."/>
            <person name="Moore K.A."/>
            <person name="Paszkiewicz K."/>
            <person name="Jones T."/>
            <person name="Grant M."/>
            <person name="Ambacheew D."/>
            <person name="Muzemil S."/>
            <person name="Studholme D.J."/>
        </authorList>
    </citation>
    <scope>NUCLEOTIDE SEQUENCE [LARGE SCALE GENOMIC DNA]</scope>
</reference>
<feature type="compositionally biased region" description="Basic and acidic residues" evidence="1">
    <location>
        <begin position="26"/>
        <end position="40"/>
    </location>
</feature>
<feature type="region of interest" description="Disordered" evidence="1">
    <location>
        <begin position="80"/>
        <end position="112"/>
    </location>
</feature>
<sequence length="331" mass="36424">MATELVGRDAAAVEEGDQAASVNAKGDGRRERERERGKEKARGRHGVVHLEAGQQDGASRTFAPVVAGGLQVQTHSQAVVAAHEECDNEQDEREDGYSSRADEAQSGAPIGKRCHKERLTTGETRLDVLEASFPLRLMKAPRVTSSQEEAESRIDKVESLVNRLTEDTKDSVQHLHEVVEELMSKRERRKRGGVVCLEVGQVRGRVMELARRDAGSVEEGDQVAGVDAEGDGKSRRERERERERGNEKARGWDGVVHLEAGQVHGRAAKLVERDTTVAEEGYQATSVNTEGDGEDRRGPRFWTGLIPCLTAAWGSRVLTTGYRCHASQSRE</sequence>